<reference evidence="3 4" key="1">
    <citation type="submission" date="2019-03" db="EMBL/GenBank/DDBJ databases">
        <authorList>
            <person name="Gaulin E."/>
            <person name="Dumas B."/>
        </authorList>
    </citation>
    <scope>NUCLEOTIDE SEQUENCE [LARGE SCALE GENOMIC DNA]</scope>
    <source>
        <strain evidence="3">CBS 568.67</strain>
    </source>
</reference>
<dbReference type="EMBL" id="VJMH01005116">
    <property type="protein sequence ID" value="KAF0700606.1"/>
    <property type="molecule type" value="Genomic_DNA"/>
</dbReference>
<keyword evidence="4" id="KW-1185">Reference proteome</keyword>
<evidence type="ECO:0000313" key="2">
    <source>
        <dbReference type="EMBL" id="KAF0700606.1"/>
    </source>
</evidence>
<name>A0A485KLS7_9STRA</name>
<feature type="compositionally biased region" description="Basic and acidic residues" evidence="1">
    <location>
        <begin position="10"/>
        <end position="21"/>
    </location>
</feature>
<evidence type="ECO:0000313" key="3">
    <source>
        <dbReference type="EMBL" id="VFT85759.1"/>
    </source>
</evidence>
<dbReference type="EMBL" id="CAADRA010005137">
    <property type="protein sequence ID" value="VFT85759.1"/>
    <property type="molecule type" value="Genomic_DNA"/>
</dbReference>
<evidence type="ECO:0000313" key="4">
    <source>
        <dbReference type="Proteomes" id="UP000332933"/>
    </source>
</evidence>
<evidence type="ECO:0000256" key="1">
    <source>
        <dbReference type="SAM" id="MobiDB-lite"/>
    </source>
</evidence>
<dbReference type="AlphaFoldDB" id="A0A485KLS7"/>
<feature type="region of interest" description="Disordered" evidence="1">
    <location>
        <begin position="1"/>
        <end position="21"/>
    </location>
</feature>
<protein>
    <submittedName>
        <fullName evidence="3">Aste57867_8873 protein</fullName>
    </submittedName>
</protein>
<dbReference type="Proteomes" id="UP000332933">
    <property type="component" value="Unassembled WGS sequence"/>
</dbReference>
<reference evidence="2" key="2">
    <citation type="submission" date="2019-06" db="EMBL/GenBank/DDBJ databases">
        <title>Genomics analysis of Aphanomyces spp. identifies a new class of oomycete effector associated with host adaptation.</title>
        <authorList>
            <person name="Gaulin E."/>
        </authorList>
    </citation>
    <scope>NUCLEOTIDE SEQUENCE</scope>
    <source>
        <strain evidence="2">CBS 578.67</strain>
    </source>
</reference>
<proteinExistence type="predicted"/>
<organism evidence="3 4">
    <name type="scientific">Aphanomyces stellatus</name>
    <dbReference type="NCBI Taxonomy" id="120398"/>
    <lineage>
        <taxon>Eukaryota</taxon>
        <taxon>Sar</taxon>
        <taxon>Stramenopiles</taxon>
        <taxon>Oomycota</taxon>
        <taxon>Saprolegniomycetes</taxon>
        <taxon>Saprolegniales</taxon>
        <taxon>Verrucalvaceae</taxon>
        <taxon>Aphanomyces</taxon>
    </lineage>
</organism>
<sequence>MSSSPQSPKTRRDAARARMRRYREAEKHEKMQLEAAIHFLEEKLKHVQRPSLLPREGHMHPHALATQVLLKHTKSLRTDAEKQRKLAQVLYSWVASQEASPSAGPRRRASWTESTLLADPIGREHGFQWLSAKVYHTAARAIPHHPFGSRVEDRVHVVAHPTEEEDDAAPSIASIEEQVQCTVFANYACLGKLLWTYMARSDGAISREAVEGGGGDDAASLCYCYEFDPHLGVGRRNLLRLFEESNRITVTSLWLHEDERYPLLAGEYHAHGCGWMVFEHIANDVTLVRHSRYQSMPMTSDGSPMPLTAFAARVLSGSSSTTTPVEAVCSAVEGYLTPILDSYAKSFVVLGDYCQSSS</sequence>
<accession>A0A485KLS7</accession>
<gene>
    <name evidence="3" type="primary">Aste57867_8873</name>
    <name evidence="2" type="ORF">As57867_008838</name>
    <name evidence="3" type="ORF">ASTE57867_8873</name>
</gene>